<dbReference type="SUPFAM" id="SSF81296">
    <property type="entry name" value="E set domains"/>
    <property type="match status" value="1"/>
</dbReference>
<sequence>MGNKASIEIQVHWDETDGVVTAGKDVEGMVLLNIPRPIYGGKVRLILYGKEKTSIHTRIGGTSETFRSERSLITVYQTLKDFPLYTKIPKGCYRLPFKVLLPATIPSSQRYPASSKKPSNGFRIQYKLLASLGKIEQSTYLCVRSAPLSCEPLPCMIQPTSIPISTLKLFKEGEVTVGASVTDIAVGRGENIELRLACRNESKIDIRRVEIKLVETVKWTVEAQGMTRESSQTLVRLRDVELPTLSKYRKDRSEVRRLAKDSSQREVMYQAIYDDLVSGCHKVNVFVPEDSRDSYDGQVVIVAHTLEVKLQTRGISSNALTSIPIRVGTPRHNSAEQASVPFEPNIPIATGIPSNEIPVAQATQVNPVDEEDDDVQSVIVLSSDAVLPAHSSLEDLVPLEPPPFSADVSLPTLLQRMRAAMSSYSFLSSLLLETPWVRFFCAMSASDYASIIRHTFPVADQPRVAALLAEYVNGGDELTCAWAAAAVQATNPHYKSATLQRLVPLCTDIKQNHNMLRQELSAWEQTVTEKDFRLALERARFQ</sequence>
<dbReference type="PANTHER" id="PTHR11188:SF17">
    <property type="entry name" value="FI21816P1"/>
    <property type="match status" value="1"/>
</dbReference>
<accession>A0A7S3P471</accession>
<name>A0A7S3P471_9STRA</name>
<dbReference type="InterPro" id="IPR014756">
    <property type="entry name" value="Ig_E-set"/>
</dbReference>
<dbReference type="InterPro" id="IPR014752">
    <property type="entry name" value="Arrestin-like_C"/>
</dbReference>
<dbReference type="SMART" id="SM01017">
    <property type="entry name" value="Arrestin_C"/>
    <property type="match status" value="1"/>
</dbReference>
<dbReference type="PANTHER" id="PTHR11188">
    <property type="entry name" value="ARRESTIN DOMAIN CONTAINING PROTEIN"/>
    <property type="match status" value="1"/>
</dbReference>
<gene>
    <name evidence="2" type="ORF">ACOF00016_LOCUS1773</name>
</gene>
<dbReference type="AlphaFoldDB" id="A0A7S3P471"/>
<dbReference type="Gene3D" id="2.60.40.640">
    <property type="match status" value="2"/>
</dbReference>
<dbReference type="EMBL" id="HBIM01002030">
    <property type="protein sequence ID" value="CAE0403576.1"/>
    <property type="molecule type" value="Transcribed_RNA"/>
</dbReference>
<proteinExistence type="predicted"/>
<dbReference type="InterPro" id="IPR011021">
    <property type="entry name" value="Arrestin-like_N"/>
</dbReference>
<dbReference type="Pfam" id="PF02752">
    <property type="entry name" value="Arrestin_C"/>
    <property type="match status" value="1"/>
</dbReference>
<dbReference type="InterPro" id="IPR050357">
    <property type="entry name" value="Arrestin_domain-protein"/>
</dbReference>
<organism evidence="2">
    <name type="scientific">Amphora coffeiformis</name>
    <dbReference type="NCBI Taxonomy" id="265554"/>
    <lineage>
        <taxon>Eukaryota</taxon>
        <taxon>Sar</taxon>
        <taxon>Stramenopiles</taxon>
        <taxon>Ochrophyta</taxon>
        <taxon>Bacillariophyta</taxon>
        <taxon>Bacillariophyceae</taxon>
        <taxon>Bacillariophycidae</taxon>
        <taxon>Thalassiophysales</taxon>
        <taxon>Catenulaceae</taxon>
        <taxon>Amphora</taxon>
    </lineage>
</organism>
<reference evidence="2" key="1">
    <citation type="submission" date="2021-01" db="EMBL/GenBank/DDBJ databases">
        <authorList>
            <person name="Corre E."/>
            <person name="Pelletier E."/>
            <person name="Niang G."/>
            <person name="Scheremetjew M."/>
            <person name="Finn R."/>
            <person name="Kale V."/>
            <person name="Holt S."/>
            <person name="Cochrane G."/>
            <person name="Meng A."/>
            <person name="Brown T."/>
            <person name="Cohen L."/>
        </authorList>
    </citation>
    <scope>NUCLEOTIDE SEQUENCE</scope>
    <source>
        <strain evidence="2">CCMP127</strain>
    </source>
</reference>
<dbReference type="InterPro" id="IPR011022">
    <property type="entry name" value="Arrestin_C-like"/>
</dbReference>
<feature type="domain" description="Arrestin C-terminal-like" evidence="1">
    <location>
        <begin position="171"/>
        <end position="332"/>
    </location>
</feature>
<evidence type="ECO:0000313" key="2">
    <source>
        <dbReference type="EMBL" id="CAE0403576.1"/>
    </source>
</evidence>
<dbReference type="GO" id="GO:0015031">
    <property type="term" value="P:protein transport"/>
    <property type="evidence" value="ECO:0007669"/>
    <property type="project" value="TreeGrafter"/>
</dbReference>
<dbReference type="Pfam" id="PF00339">
    <property type="entry name" value="Arrestin_N"/>
    <property type="match status" value="1"/>
</dbReference>
<protein>
    <recommendedName>
        <fullName evidence="1">Arrestin C-terminal-like domain-containing protein</fullName>
    </recommendedName>
</protein>
<evidence type="ECO:0000259" key="1">
    <source>
        <dbReference type="SMART" id="SM01017"/>
    </source>
</evidence>
<dbReference type="GO" id="GO:0005737">
    <property type="term" value="C:cytoplasm"/>
    <property type="evidence" value="ECO:0007669"/>
    <property type="project" value="TreeGrafter"/>
</dbReference>